<gene>
    <name evidence="2" type="ORF">A4U43_UnF270</name>
</gene>
<evidence type="ECO:0000313" key="3">
    <source>
        <dbReference type="Proteomes" id="UP000243459"/>
    </source>
</evidence>
<dbReference type="AlphaFoldDB" id="A0A1R3L7U3"/>
<dbReference type="Gramene" id="ONK55674">
    <property type="protein sequence ID" value="ONK55674"/>
    <property type="gene ID" value="A4U43_UnF270"/>
</dbReference>
<feature type="compositionally biased region" description="Gly residues" evidence="1">
    <location>
        <begin position="36"/>
        <end position="46"/>
    </location>
</feature>
<keyword evidence="3" id="KW-1185">Reference proteome</keyword>
<dbReference type="EMBL" id="KV863318">
    <property type="protein sequence ID" value="ONK55674.1"/>
    <property type="molecule type" value="Genomic_DNA"/>
</dbReference>
<evidence type="ECO:0000256" key="1">
    <source>
        <dbReference type="SAM" id="MobiDB-lite"/>
    </source>
</evidence>
<feature type="compositionally biased region" description="Basic and acidic residues" evidence="1">
    <location>
        <begin position="24"/>
        <end position="35"/>
    </location>
</feature>
<sequence>MDFKLEFVLNSHHPPNIQMSPTLRIREGSNDESGGREGSNGERGGSPGLALDILELILRPPYTVVFIGMLSPDVKEVWVKASS</sequence>
<evidence type="ECO:0000313" key="2">
    <source>
        <dbReference type="EMBL" id="ONK55674.1"/>
    </source>
</evidence>
<dbReference type="Proteomes" id="UP000243459">
    <property type="component" value="Unassembled WGS sequence"/>
</dbReference>
<organism evidence="2 3">
    <name type="scientific">Asparagus officinalis</name>
    <name type="common">Garden asparagus</name>
    <dbReference type="NCBI Taxonomy" id="4686"/>
    <lineage>
        <taxon>Eukaryota</taxon>
        <taxon>Viridiplantae</taxon>
        <taxon>Streptophyta</taxon>
        <taxon>Embryophyta</taxon>
        <taxon>Tracheophyta</taxon>
        <taxon>Spermatophyta</taxon>
        <taxon>Magnoliopsida</taxon>
        <taxon>Liliopsida</taxon>
        <taxon>Asparagales</taxon>
        <taxon>Asparagaceae</taxon>
        <taxon>Asparagoideae</taxon>
        <taxon>Asparagus</taxon>
    </lineage>
</organism>
<proteinExistence type="predicted"/>
<feature type="region of interest" description="Disordered" evidence="1">
    <location>
        <begin position="14"/>
        <end position="46"/>
    </location>
</feature>
<name>A0A1R3L7U3_ASPOF</name>
<reference evidence="3" key="1">
    <citation type="journal article" date="2017" name="Nat. Commun.">
        <title>The asparagus genome sheds light on the origin and evolution of a young Y chromosome.</title>
        <authorList>
            <person name="Harkess A."/>
            <person name="Zhou J."/>
            <person name="Xu C."/>
            <person name="Bowers J.E."/>
            <person name="Van der Hulst R."/>
            <person name="Ayyampalayam S."/>
            <person name="Mercati F."/>
            <person name="Riccardi P."/>
            <person name="McKain M.R."/>
            <person name="Kakrana A."/>
            <person name="Tang H."/>
            <person name="Ray J."/>
            <person name="Groenendijk J."/>
            <person name="Arikit S."/>
            <person name="Mathioni S.M."/>
            <person name="Nakano M."/>
            <person name="Shan H."/>
            <person name="Telgmann-Rauber A."/>
            <person name="Kanno A."/>
            <person name="Yue Z."/>
            <person name="Chen H."/>
            <person name="Li W."/>
            <person name="Chen Y."/>
            <person name="Xu X."/>
            <person name="Zhang Y."/>
            <person name="Luo S."/>
            <person name="Chen H."/>
            <person name="Gao J."/>
            <person name="Mao Z."/>
            <person name="Pires J.C."/>
            <person name="Luo M."/>
            <person name="Kudrna D."/>
            <person name="Wing R.A."/>
            <person name="Meyers B.C."/>
            <person name="Yi K."/>
            <person name="Kong H."/>
            <person name="Lavrijsen P."/>
            <person name="Sunseri F."/>
            <person name="Falavigna A."/>
            <person name="Ye Y."/>
            <person name="Leebens-Mack J.H."/>
            <person name="Chen G."/>
        </authorList>
    </citation>
    <scope>NUCLEOTIDE SEQUENCE [LARGE SCALE GENOMIC DNA]</scope>
    <source>
        <strain evidence="3">cv. DH0086</strain>
    </source>
</reference>
<protein>
    <submittedName>
        <fullName evidence="2">Uncharacterized protein</fullName>
    </submittedName>
</protein>
<accession>A0A1R3L7U3</accession>